<evidence type="ECO:0000256" key="4">
    <source>
        <dbReference type="ARBA" id="ARBA00023136"/>
    </source>
</evidence>
<evidence type="ECO:0000256" key="1">
    <source>
        <dbReference type="ARBA" id="ARBA00004141"/>
    </source>
</evidence>
<dbReference type="GO" id="GO:0140359">
    <property type="term" value="F:ABC-type transporter activity"/>
    <property type="evidence" value="ECO:0007669"/>
    <property type="project" value="InterPro"/>
</dbReference>
<reference evidence="8 9" key="1">
    <citation type="submission" date="2019-08" db="EMBL/GenBank/DDBJ databases">
        <authorList>
            <person name="Lei W."/>
        </authorList>
    </citation>
    <scope>NUCLEOTIDE SEQUENCE [LARGE SCALE GENOMIC DNA]</scope>
    <source>
        <strain evidence="8 9">CCUG 58627</strain>
    </source>
</reference>
<feature type="transmembrane region" description="Helical" evidence="6">
    <location>
        <begin position="20"/>
        <end position="37"/>
    </location>
</feature>
<keyword evidence="4 6" id="KW-0472">Membrane</keyword>
<dbReference type="InterPro" id="IPR000412">
    <property type="entry name" value="ABC_2_transport"/>
</dbReference>
<dbReference type="OrthoDB" id="26267at2"/>
<feature type="transmembrane region" description="Helical" evidence="6">
    <location>
        <begin position="57"/>
        <end position="78"/>
    </location>
</feature>
<feature type="transmembrane region" description="Helical" evidence="6">
    <location>
        <begin position="108"/>
        <end position="126"/>
    </location>
</feature>
<accession>A0A5C5UFX5</accession>
<comment type="caution">
    <text evidence="8">The sequence shown here is derived from an EMBL/GenBank/DDBJ whole genome shotgun (WGS) entry which is preliminary data.</text>
</comment>
<dbReference type="EMBL" id="VOHM01000011">
    <property type="protein sequence ID" value="TWT25561.1"/>
    <property type="molecule type" value="Genomic_DNA"/>
</dbReference>
<dbReference type="PANTHER" id="PTHR43027">
    <property type="entry name" value="DOXORUBICIN RESISTANCE ABC TRANSPORTER PERMEASE PROTEIN DRRC-RELATED"/>
    <property type="match status" value="1"/>
</dbReference>
<feature type="transmembrane region" description="Helical" evidence="6">
    <location>
        <begin position="218"/>
        <end position="238"/>
    </location>
</feature>
<dbReference type="Pfam" id="PF01061">
    <property type="entry name" value="ABC2_membrane"/>
    <property type="match status" value="1"/>
</dbReference>
<proteinExistence type="predicted"/>
<dbReference type="PANTHER" id="PTHR43027:SF1">
    <property type="entry name" value="DOXORUBICIN RESISTANCE ABC TRANSPORTER PERMEASE PROTEIN DRRC-RELATED"/>
    <property type="match status" value="1"/>
</dbReference>
<gene>
    <name evidence="8" type="ORF">FRX94_06225</name>
</gene>
<evidence type="ECO:0000313" key="9">
    <source>
        <dbReference type="Proteomes" id="UP000320791"/>
    </source>
</evidence>
<dbReference type="GO" id="GO:0046677">
    <property type="term" value="P:response to antibiotic"/>
    <property type="evidence" value="ECO:0007669"/>
    <property type="project" value="UniProtKB-KW"/>
</dbReference>
<keyword evidence="2 6" id="KW-0812">Transmembrane</keyword>
<dbReference type="GO" id="GO:0043190">
    <property type="term" value="C:ATP-binding cassette (ABC) transporter complex"/>
    <property type="evidence" value="ECO:0007669"/>
    <property type="project" value="InterPro"/>
</dbReference>
<evidence type="ECO:0000256" key="5">
    <source>
        <dbReference type="ARBA" id="ARBA00023251"/>
    </source>
</evidence>
<evidence type="ECO:0000256" key="2">
    <source>
        <dbReference type="ARBA" id="ARBA00022692"/>
    </source>
</evidence>
<protein>
    <submittedName>
        <fullName evidence="8">ABC transporter permease</fullName>
    </submittedName>
</protein>
<keyword evidence="5" id="KW-0046">Antibiotic resistance</keyword>
<organism evidence="8 9">
    <name type="scientific">Corynebacterium canis</name>
    <dbReference type="NCBI Taxonomy" id="679663"/>
    <lineage>
        <taxon>Bacteria</taxon>
        <taxon>Bacillati</taxon>
        <taxon>Actinomycetota</taxon>
        <taxon>Actinomycetes</taxon>
        <taxon>Mycobacteriales</taxon>
        <taxon>Corynebacteriaceae</taxon>
        <taxon>Corynebacterium</taxon>
    </lineage>
</organism>
<dbReference type="InterPro" id="IPR013525">
    <property type="entry name" value="ABC2_TM"/>
</dbReference>
<name>A0A5C5UFX5_9CORY</name>
<feature type="domain" description="ABC-2 type transporter transmembrane" evidence="7">
    <location>
        <begin position="9"/>
        <end position="212"/>
    </location>
</feature>
<keyword evidence="9" id="KW-1185">Reference proteome</keyword>
<dbReference type="InterPro" id="IPR052902">
    <property type="entry name" value="ABC-2_transporter"/>
</dbReference>
<dbReference type="AlphaFoldDB" id="A0A5C5UFX5"/>
<sequence>MLTVTWVHALRILRTWFRNVGDIIFLVVVPVAQLYIIDAIFGNLVDLFTASFSIDKATVLTAVSWAFILVITSGGTIVSERRRGLHDRFWVQPQGFYPALLGRWLAEFLRATLSVAIVCIAATLFLEADLVQAFGWKFVPVLLLVCFASSGIATVIGFSVKDTQGAVAFVPLIVAAMFLNTAMMPADSFGAVLKHIVEYTPISAIVQVLLDSESPRNWALFVAWVGGFIILAFSSIAMSGKGQRWAH</sequence>
<evidence type="ECO:0000313" key="8">
    <source>
        <dbReference type="EMBL" id="TWT25561.1"/>
    </source>
</evidence>
<feature type="transmembrane region" description="Helical" evidence="6">
    <location>
        <begin position="138"/>
        <end position="158"/>
    </location>
</feature>
<evidence type="ECO:0000256" key="3">
    <source>
        <dbReference type="ARBA" id="ARBA00022989"/>
    </source>
</evidence>
<dbReference type="PIRSF" id="PIRSF006648">
    <property type="entry name" value="DrrB"/>
    <property type="match status" value="1"/>
</dbReference>
<comment type="subcellular location">
    <subcellularLocation>
        <location evidence="1">Membrane</location>
        <topology evidence="1">Multi-pass membrane protein</topology>
    </subcellularLocation>
</comment>
<evidence type="ECO:0000259" key="7">
    <source>
        <dbReference type="Pfam" id="PF01061"/>
    </source>
</evidence>
<evidence type="ECO:0000256" key="6">
    <source>
        <dbReference type="SAM" id="Phobius"/>
    </source>
</evidence>
<keyword evidence="3 6" id="KW-1133">Transmembrane helix</keyword>
<dbReference type="RefSeq" id="WP_146324272.1">
    <property type="nucleotide sequence ID" value="NZ_BAABLR010000072.1"/>
</dbReference>
<dbReference type="Proteomes" id="UP000320791">
    <property type="component" value="Unassembled WGS sequence"/>
</dbReference>
<feature type="transmembrane region" description="Helical" evidence="6">
    <location>
        <begin position="165"/>
        <end position="184"/>
    </location>
</feature>